<protein>
    <submittedName>
        <fullName evidence="1">Uncharacterized protein</fullName>
    </submittedName>
</protein>
<dbReference type="EMBL" id="GBRH01257739">
    <property type="protein sequence ID" value="JAD40156.1"/>
    <property type="molecule type" value="Transcribed_RNA"/>
</dbReference>
<reference evidence="1" key="1">
    <citation type="submission" date="2014-09" db="EMBL/GenBank/DDBJ databases">
        <authorList>
            <person name="Magalhaes I.L.F."/>
            <person name="Oliveira U."/>
            <person name="Santos F.R."/>
            <person name="Vidigal T.H.D.A."/>
            <person name="Brescovit A.D."/>
            <person name="Santos A.J."/>
        </authorList>
    </citation>
    <scope>NUCLEOTIDE SEQUENCE</scope>
    <source>
        <tissue evidence="1">Shoot tissue taken approximately 20 cm above the soil surface</tissue>
    </source>
</reference>
<name>A0A0A8ZMZ3_ARUDO</name>
<sequence length="59" mass="7194">MFPLEWIFFYWDSLFWLVYCYYLHHHFASFFCADGCVDMPLSGLELFACNFAHHYNVEV</sequence>
<proteinExistence type="predicted"/>
<dbReference type="AlphaFoldDB" id="A0A0A8ZMZ3"/>
<accession>A0A0A8ZMZ3</accession>
<organism evidence="1">
    <name type="scientific">Arundo donax</name>
    <name type="common">Giant reed</name>
    <name type="synonym">Donax arundinaceus</name>
    <dbReference type="NCBI Taxonomy" id="35708"/>
    <lineage>
        <taxon>Eukaryota</taxon>
        <taxon>Viridiplantae</taxon>
        <taxon>Streptophyta</taxon>
        <taxon>Embryophyta</taxon>
        <taxon>Tracheophyta</taxon>
        <taxon>Spermatophyta</taxon>
        <taxon>Magnoliopsida</taxon>
        <taxon>Liliopsida</taxon>
        <taxon>Poales</taxon>
        <taxon>Poaceae</taxon>
        <taxon>PACMAD clade</taxon>
        <taxon>Arundinoideae</taxon>
        <taxon>Arundineae</taxon>
        <taxon>Arundo</taxon>
    </lineage>
</organism>
<evidence type="ECO:0000313" key="1">
    <source>
        <dbReference type="EMBL" id="JAD40156.1"/>
    </source>
</evidence>
<reference evidence="1" key="2">
    <citation type="journal article" date="2015" name="Data Brief">
        <title>Shoot transcriptome of the giant reed, Arundo donax.</title>
        <authorList>
            <person name="Barrero R.A."/>
            <person name="Guerrero F.D."/>
            <person name="Moolhuijzen P."/>
            <person name="Goolsby J.A."/>
            <person name="Tidwell J."/>
            <person name="Bellgard S.E."/>
            <person name="Bellgard M.I."/>
        </authorList>
    </citation>
    <scope>NUCLEOTIDE SEQUENCE</scope>
    <source>
        <tissue evidence="1">Shoot tissue taken approximately 20 cm above the soil surface</tissue>
    </source>
</reference>